<keyword evidence="6" id="KW-0418">Kinase</keyword>
<evidence type="ECO:0000256" key="4">
    <source>
        <dbReference type="SAM" id="Phobius"/>
    </source>
</evidence>
<dbReference type="InParanoid" id="A0A2P6NCL6"/>
<dbReference type="EMBL" id="MDYQ01000121">
    <property type="protein sequence ID" value="PRP81697.1"/>
    <property type="molecule type" value="Genomic_DNA"/>
</dbReference>
<feature type="domain" description="Protein kinase" evidence="5">
    <location>
        <begin position="816"/>
        <end position="1098"/>
    </location>
</feature>
<keyword evidence="4" id="KW-0812">Transmembrane</keyword>
<accession>A0A2P6NCL6</accession>
<keyword evidence="6" id="KW-0808">Transferase</keyword>
<gene>
    <name evidence="6" type="ORF">PROFUN_01204</name>
</gene>
<feature type="compositionally biased region" description="Basic and acidic residues" evidence="3">
    <location>
        <begin position="1076"/>
        <end position="1090"/>
    </location>
</feature>
<keyword evidence="7" id="KW-1185">Reference proteome</keyword>
<dbReference type="FunFam" id="3.80.10.10:FF:000383">
    <property type="entry name" value="Leucine-rich repeat receptor protein kinase EMS1"/>
    <property type="match status" value="1"/>
</dbReference>
<keyword evidence="2" id="KW-0677">Repeat</keyword>
<keyword evidence="4" id="KW-0472">Membrane</keyword>
<organism evidence="6 7">
    <name type="scientific">Planoprotostelium fungivorum</name>
    <dbReference type="NCBI Taxonomy" id="1890364"/>
    <lineage>
        <taxon>Eukaryota</taxon>
        <taxon>Amoebozoa</taxon>
        <taxon>Evosea</taxon>
        <taxon>Variosea</taxon>
        <taxon>Cavosteliida</taxon>
        <taxon>Cavosteliaceae</taxon>
        <taxon>Planoprotostelium</taxon>
    </lineage>
</organism>
<dbReference type="InterPro" id="IPR046959">
    <property type="entry name" value="PRK1-6/SRF4-like"/>
</dbReference>
<evidence type="ECO:0000259" key="5">
    <source>
        <dbReference type="PROSITE" id="PS50011"/>
    </source>
</evidence>
<keyword evidence="4" id="KW-1133">Transmembrane helix</keyword>
<evidence type="ECO:0000256" key="3">
    <source>
        <dbReference type="SAM" id="MobiDB-lite"/>
    </source>
</evidence>
<sequence>MIRNEFTRPDYRGADGSEIRRPKSRDPSVEFLTEDMHHDQKLLSLIVRNTISGDALLSLPSQLNKTPVERVVVYEGPLPRRVSGGIGWSQENPRRFWHNRADPLLLIAQSEGLSTVESLRNVWLTAGGSSDYYKGQNPCNTTDFLGVTCTNDIVTDLSLTGKSLNGTLSPSIGSVGPSSLSSESIAGSLTNLTSLIIASTKLNGQIPSTIGQLKSLTYLHLYDSNFSGPLPSSLGNLSNLQNLDLSYNFQLNGSIDVLQGCTSLTSITLGINSFTGEIPPFIFNSSITYAVLGHNQFTYPPNVIFSSPSKLTALYLGGMGTLGDLPPYLYGNLTAVSALSIDGNNVAALQDDFASAFPNVVEFNLGFNPLTSIPSLVTMTSLTSIILSNSYNLRNITSVLVNLPQSITSLNLDNTNVEGTLDGMSSLLPNLVNLVMYNVYLSGDLSGLTSLFNLKTLSMRSAFQGSTANRTLPASFGSLSQLTSVDLSHNNLIGGIPSSLSQLHDLNTLDLSYNYLNGSVPSFINASTFPSVTSIDLSSNQLIQIDANALSGIQSTCSVTNNPLSCFTAQPLNSTCLIAVNATCPLQLLYSEDTLISSSDAQGILNKSTWSDQTIVIAAVMTALLRTTKTFTYTFNTTSISLQTYNLSVIGSAVIENKIEGQNSSVSLPASTVAEYNEVSVALSSVDAISLLSLYNQSIRGRVIGVQVYDERGREVEIVGMTEKINITIGYIDDIPSDQDEARLAVCQCNHLTNFSVAVGPSSATPVNEGAIPADGGMSTTTLIIIICCAAGGSILILSIIAILLIRRSRTTKGETMISMTGGEEMKGRVTMERKEREEEGIETWKAECDGVTAVCVMKAVNARGKAELTREAVMLQRQHHPNIVMYLGKDSAEGYIVTEWMNAGRLQEYVKKEELDLSRLLKIGEDVAKGMTYIHEQGLVHTHLTAKSVFLSVLDGEVTAKIANMRHAVTEAETRRELTESEAPEVGREGVYKKASDVYSYGLLLWSMVEQEDISEQTGKCLATRESSAIMTKSWDTGMKALVLSCAQTEDRPKFLDIAKKLRIRRQAASADVKSKGVDRAGKLHREDTSGESYAHL</sequence>
<dbReference type="Proteomes" id="UP000241769">
    <property type="component" value="Unassembled WGS sequence"/>
</dbReference>
<dbReference type="InterPro" id="IPR032675">
    <property type="entry name" value="LRR_dom_sf"/>
</dbReference>
<dbReference type="SUPFAM" id="SSF56112">
    <property type="entry name" value="Protein kinase-like (PK-like)"/>
    <property type="match status" value="1"/>
</dbReference>
<evidence type="ECO:0000313" key="7">
    <source>
        <dbReference type="Proteomes" id="UP000241769"/>
    </source>
</evidence>
<feature type="region of interest" description="Disordered" evidence="3">
    <location>
        <begin position="1"/>
        <end position="26"/>
    </location>
</feature>
<dbReference type="Pfam" id="PF00560">
    <property type="entry name" value="LRR_1"/>
    <property type="match status" value="3"/>
</dbReference>
<comment type="caution">
    <text evidence="6">The sequence shown here is derived from an EMBL/GenBank/DDBJ whole genome shotgun (WGS) entry which is preliminary data.</text>
</comment>
<dbReference type="InterPro" id="IPR000719">
    <property type="entry name" value="Prot_kinase_dom"/>
</dbReference>
<dbReference type="InterPro" id="IPR003591">
    <property type="entry name" value="Leu-rich_rpt_typical-subtyp"/>
</dbReference>
<dbReference type="GO" id="GO:0005524">
    <property type="term" value="F:ATP binding"/>
    <property type="evidence" value="ECO:0007669"/>
    <property type="project" value="InterPro"/>
</dbReference>
<dbReference type="SUPFAM" id="SSF52075">
    <property type="entry name" value="Outer arm dynein light chain 1"/>
    <property type="match status" value="1"/>
</dbReference>
<feature type="transmembrane region" description="Helical" evidence="4">
    <location>
        <begin position="783"/>
        <end position="806"/>
    </location>
</feature>
<dbReference type="AlphaFoldDB" id="A0A2P6NCL6"/>
<dbReference type="OrthoDB" id="1053178at2759"/>
<dbReference type="Gene3D" id="3.80.10.10">
    <property type="entry name" value="Ribonuclease Inhibitor"/>
    <property type="match status" value="3"/>
</dbReference>
<keyword evidence="6" id="KW-0675">Receptor</keyword>
<dbReference type="Gene3D" id="1.10.510.10">
    <property type="entry name" value="Transferase(Phosphotransferase) domain 1"/>
    <property type="match status" value="1"/>
</dbReference>
<evidence type="ECO:0000256" key="2">
    <source>
        <dbReference type="ARBA" id="ARBA00022737"/>
    </source>
</evidence>
<dbReference type="PANTHER" id="PTHR48007">
    <property type="entry name" value="LEUCINE-RICH REPEAT RECEPTOR-LIKE PROTEIN KINASE PXC1"/>
    <property type="match status" value="1"/>
</dbReference>
<feature type="region of interest" description="Disordered" evidence="3">
    <location>
        <begin position="1076"/>
        <end position="1098"/>
    </location>
</feature>
<dbReference type="InterPro" id="IPR001611">
    <property type="entry name" value="Leu-rich_rpt"/>
</dbReference>
<name>A0A2P6NCL6_9EUKA</name>
<keyword evidence="1" id="KW-0433">Leucine-rich repeat</keyword>
<proteinExistence type="predicted"/>
<evidence type="ECO:0000313" key="6">
    <source>
        <dbReference type="EMBL" id="PRP81697.1"/>
    </source>
</evidence>
<dbReference type="InterPro" id="IPR001245">
    <property type="entry name" value="Ser-Thr/Tyr_kinase_cat_dom"/>
</dbReference>
<reference evidence="6 7" key="1">
    <citation type="journal article" date="2018" name="Genome Biol. Evol.">
        <title>Multiple Roots of Fruiting Body Formation in Amoebozoa.</title>
        <authorList>
            <person name="Hillmann F."/>
            <person name="Forbes G."/>
            <person name="Novohradska S."/>
            <person name="Ferling I."/>
            <person name="Riege K."/>
            <person name="Groth M."/>
            <person name="Westermann M."/>
            <person name="Marz M."/>
            <person name="Spaller T."/>
            <person name="Winckler T."/>
            <person name="Schaap P."/>
            <person name="Glockner G."/>
        </authorList>
    </citation>
    <scope>NUCLEOTIDE SEQUENCE [LARGE SCALE GENOMIC DNA]</scope>
    <source>
        <strain evidence="6 7">Jena</strain>
    </source>
</reference>
<dbReference type="PROSITE" id="PS50011">
    <property type="entry name" value="PROTEIN_KINASE_DOM"/>
    <property type="match status" value="1"/>
</dbReference>
<dbReference type="SUPFAM" id="SSF52058">
    <property type="entry name" value="L domain-like"/>
    <property type="match status" value="1"/>
</dbReference>
<dbReference type="PANTHER" id="PTHR48007:SF4">
    <property type="entry name" value="LEUCINE-RICH REPEAT RECEPTOR-LIKE PROTEIN KINASE PXC1"/>
    <property type="match status" value="1"/>
</dbReference>
<dbReference type="SMART" id="SM00369">
    <property type="entry name" value="LRR_TYP"/>
    <property type="match status" value="5"/>
</dbReference>
<dbReference type="GO" id="GO:0004672">
    <property type="term" value="F:protein kinase activity"/>
    <property type="evidence" value="ECO:0007669"/>
    <property type="project" value="InterPro"/>
</dbReference>
<protein>
    <submittedName>
        <fullName evidence="6">ERL1b AtERECTA-like receptor S/T protein kinase protein</fullName>
    </submittedName>
</protein>
<dbReference type="Pfam" id="PF07714">
    <property type="entry name" value="PK_Tyr_Ser-Thr"/>
    <property type="match status" value="1"/>
</dbReference>
<evidence type="ECO:0000256" key="1">
    <source>
        <dbReference type="ARBA" id="ARBA00022614"/>
    </source>
</evidence>
<dbReference type="InterPro" id="IPR011009">
    <property type="entry name" value="Kinase-like_dom_sf"/>
</dbReference>